<comment type="caution">
    <text evidence="1">The sequence shown here is derived from an EMBL/GenBank/DDBJ whole genome shotgun (WGS) entry which is preliminary data.</text>
</comment>
<dbReference type="AlphaFoldDB" id="X0Z2Q3"/>
<reference evidence="1" key="1">
    <citation type="journal article" date="2014" name="Front. Microbiol.">
        <title>High frequency of phylogenetically diverse reductive dehalogenase-homologous genes in deep subseafloor sedimentary metagenomes.</title>
        <authorList>
            <person name="Kawai M."/>
            <person name="Futagami T."/>
            <person name="Toyoda A."/>
            <person name="Takaki Y."/>
            <person name="Nishi S."/>
            <person name="Hori S."/>
            <person name="Arai W."/>
            <person name="Tsubouchi T."/>
            <person name="Morono Y."/>
            <person name="Uchiyama I."/>
            <person name="Ito T."/>
            <person name="Fujiyama A."/>
            <person name="Inagaki F."/>
            <person name="Takami H."/>
        </authorList>
    </citation>
    <scope>NUCLEOTIDE SEQUENCE</scope>
    <source>
        <strain evidence="1">Expedition CK06-06</strain>
    </source>
</reference>
<gene>
    <name evidence="1" type="ORF">S01H4_07626</name>
</gene>
<dbReference type="EMBL" id="BART01002518">
    <property type="protein sequence ID" value="GAG63234.1"/>
    <property type="molecule type" value="Genomic_DNA"/>
</dbReference>
<protein>
    <submittedName>
        <fullName evidence="1">Uncharacterized protein</fullName>
    </submittedName>
</protein>
<organism evidence="1">
    <name type="scientific">marine sediment metagenome</name>
    <dbReference type="NCBI Taxonomy" id="412755"/>
    <lineage>
        <taxon>unclassified sequences</taxon>
        <taxon>metagenomes</taxon>
        <taxon>ecological metagenomes</taxon>
    </lineage>
</organism>
<proteinExistence type="predicted"/>
<evidence type="ECO:0000313" key="1">
    <source>
        <dbReference type="EMBL" id="GAG63234.1"/>
    </source>
</evidence>
<sequence>MLTKFESLVITELGRIAKALEVSATCQIEQTQMAKEAIKKSQELYEANMVMIKESKPEIILDKELVKSDLTKI</sequence>
<accession>X0Z2Q3</accession>
<name>X0Z2Q3_9ZZZZ</name>